<dbReference type="HOGENOM" id="CLU_002565_0_0_1"/>
<dbReference type="PANTHER" id="PTHR46034">
    <property type="match status" value="1"/>
</dbReference>
<dbReference type="SUPFAM" id="SSF56112">
    <property type="entry name" value="Protein kinase-like (PK-like)"/>
    <property type="match status" value="1"/>
</dbReference>
<feature type="binding site" evidence="16">
    <location>
        <position position="1473"/>
    </location>
    <ligand>
        <name>ATP</name>
        <dbReference type="ChEBI" id="CHEBI:30616"/>
    </ligand>
</feature>
<name>A0A0E0ECM3_9ORYZ</name>
<feature type="region of interest" description="Disordered" evidence="17">
    <location>
        <begin position="1743"/>
        <end position="1777"/>
    </location>
</feature>
<dbReference type="InterPro" id="IPR008271">
    <property type="entry name" value="Ser/Thr_kinase_AS"/>
</dbReference>
<evidence type="ECO:0000256" key="14">
    <source>
        <dbReference type="ARBA" id="ARBA00023157"/>
    </source>
</evidence>
<feature type="compositionally biased region" description="Low complexity" evidence="17">
    <location>
        <begin position="350"/>
        <end position="364"/>
    </location>
</feature>
<dbReference type="STRING" id="40149.A0A0E0ECM3"/>
<keyword evidence="24" id="KW-1185">Reference proteome</keyword>
<keyword evidence="15" id="KW-0325">Glycoprotein</keyword>
<feature type="transmembrane region" description="Helical" evidence="18">
    <location>
        <begin position="1380"/>
        <end position="1402"/>
    </location>
</feature>
<evidence type="ECO:0000259" key="20">
    <source>
        <dbReference type="PROSITE" id="PS50011"/>
    </source>
</evidence>
<dbReference type="GO" id="GO:0004674">
    <property type="term" value="F:protein serine/threonine kinase activity"/>
    <property type="evidence" value="ECO:0007669"/>
    <property type="project" value="UniProtKB-KW"/>
</dbReference>
<keyword evidence="9" id="KW-0418">Kinase</keyword>
<dbReference type="InterPro" id="IPR044832">
    <property type="entry name" value="NRP-like"/>
</dbReference>
<reference evidence="23" key="1">
    <citation type="submission" date="2015-04" db="UniProtKB">
        <authorList>
            <consortium name="EnsemblPlants"/>
        </authorList>
    </citation>
    <scope>IDENTIFICATION</scope>
</reference>
<dbReference type="InterPro" id="IPR015915">
    <property type="entry name" value="Kelch-typ_b-propeller"/>
</dbReference>
<feature type="chain" id="PRO_5002357881" description="Protein kinase domain-containing protein" evidence="19">
    <location>
        <begin position="33"/>
        <end position="1777"/>
    </location>
</feature>
<dbReference type="GO" id="GO:0005524">
    <property type="term" value="F:ATP binding"/>
    <property type="evidence" value="ECO:0007669"/>
    <property type="project" value="UniProtKB-UniRule"/>
</dbReference>
<keyword evidence="3" id="KW-0597">Phosphoprotein</keyword>
<evidence type="ECO:0000256" key="6">
    <source>
        <dbReference type="ARBA" id="ARBA00022729"/>
    </source>
</evidence>
<feature type="compositionally biased region" description="Acidic residues" evidence="17">
    <location>
        <begin position="326"/>
        <end position="339"/>
    </location>
</feature>
<keyword evidence="12 18" id="KW-1133">Transmembrane helix</keyword>
<dbReference type="InterPro" id="IPR013989">
    <property type="entry name" value="Dev_and_cell_death_domain"/>
</dbReference>
<dbReference type="SUPFAM" id="SSF117281">
    <property type="entry name" value="Kelch motif"/>
    <property type="match status" value="1"/>
</dbReference>
<proteinExistence type="predicted"/>
<evidence type="ECO:0000259" key="22">
    <source>
        <dbReference type="PROSITE" id="PS51473"/>
    </source>
</evidence>
<dbReference type="PROSITE" id="PS00107">
    <property type="entry name" value="PROTEIN_KINASE_ATP"/>
    <property type="match status" value="1"/>
</dbReference>
<evidence type="ECO:0000256" key="10">
    <source>
        <dbReference type="ARBA" id="ARBA00022821"/>
    </source>
</evidence>
<evidence type="ECO:0000313" key="24">
    <source>
        <dbReference type="Proteomes" id="UP000008021"/>
    </source>
</evidence>
<dbReference type="InterPro" id="IPR002902">
    <property type="entry name" value="GNK2"/>
</dbReference>
<feature type="domain" description="Gnk2-homologous" evidence="22">
    <location>
        <begin position="1221"/>
        <end position="1334"/>
    </location>
</feature>
<feature type="domain" description="Protein kinase" evidence="20">
    <location>
        <begin position="1445"/>
        <end position="1731"/>
    </location>
</feature>
<dbReference type="PROSITE" id="PS51222">
    <property type="entry name" value="DCD"/>
    <property type="match status" value="1"/>
</dbReference>
<dbReference type="Pfam" id="PF07714">
    <property type="entry name" value="PK_Tyr_Ser-Thr"/>
    <property type="match status" value="1"/>
</dbReference>
<dbReference type="InterPro" id="IPR006652">
    <property type="entry name" value="Kelch_1"/>
</dbReference>
<dbReference type="Gene3D" id="3.30.200.20">
    <property type="entry name" value="Phosphorylase Kinase, domain 1"/>
    <property type="match status" value="1"/>
</dbReference>
<dbReference type="InterPro" id="IPR001245">
    <property type="entry name" value="Ser-Thr/Tyr_kinase_cat_dom"/>
</dbReference>
<keyword evidence="5 18" id="KW-0812">Transmembrane</keyword>
<dbReference type="PANTHER" id="PTHR46034:SF23">
    <property type="entry name" value="DCD (DEVELOPMENT AND CELL DEATH) DOMAIN PROTEIN"/>
    <property type="match status" value="1"/>
</dbReference>
<sequence>MRHILVKPSRRNKNNQETLFLLLLLILVQCSAIVSSSSSSSPWNSSGGGRVGFVFVFVLFFGSRADRIFLPRVKMMVKKKTSWSQIVKNGRPANTSVTTRNLRPQDLGAVIFGCTNNTIAECHSRQLFGLPRTHLSYVQNIKEGLPLFLFNYDDRKLYGIYEAASNGKFCPESNAWSQDGKGKTSYPAQVAMRIKVWCVPLAESQFRGAILANYYQRMPGAPGQKLHFFQFELDHAQTRALMDMFTSSPSTNNGWSPPVAQPADEHVRSSWAPVYAGNNGLKSEKIVKSYADVVNNNKFEQVRTGDVVHVDAEHASSGNEHVNGFDDLDCGDTTPESEEYALPGKEVEVQQQQQQQQQEQSGQQDKLSFKGVLEKLKMLSVQQRKSTFYANATETESIDAYSCKDVQDDLPENLDSEVDQFSWGHSKLLMHSLDSESCTEVKLVDIVKELYERIAIMEKKQAWSNKELKYLQGVNERLLKRVVELKGTVKTLNSKIDPLTLDDSLSQFVEQCLGSEDVIYLVGGFDGFSHLPSLDSFSPSLDVLTPLKSMAVGKSYASTVALDGKIFVLGGGDGVCWFDTVDCYDRRRDDWTTCPSFTHDKGSLAAVSFNGKIYAYGGGDGNECFSDVEVFDPAYGKWIKNQSMLDKRFALAGVELNGAIYAVGGFNGVQYLSSAERLDPREPSWKRLPKLSTGKGCHTLAVLDDKIFSIGGYDAEAKTMVATVELYEPRMPSWVMAEPMNYNRGYHSSAVLGGSIFAFGGVKGEGDAILDVVERYKEGCGWVTTESRSIGRRCYCSAIPPPMAVGDDAAPAATKISISGAALAALLQRCGMADGDCDGLLSGSASTTPAPPPSLSDYDDHAPAQSAPAISLSISGHSSLSRPSSLSDPLGRFHPSASAAAAGPASIGFFSSRRRTALRPSMRELSLAHSLSKSLALAHPLLFLLVSPSSPNLSTHSYDHRAFLLIGSRLVPTSLHVVNVGPVFRDQYHSFAPDSPMPWLPLAQHSSSSSAAAGDAHTIGEQNAVDGVVDGFGLGKLQGILGSVAGQAAEMDGMYAGMLRRLEKLAREVEKSNLLVLKQLALCSAMCRGSLLLRVHAALLLLAALPALIAGQPWQICGDNGNYTANSTYQANLKQLAAALHKNVSSGGRLFALGAVGAVPDAVYALALCRGDINASVCADCVGTIFQDAQQLCPYSKEVSIVYDSCYLRFSNLDFLSSADNSGVVDLYNTGTVSGDVGRYDRAVTGLLNATARYAAGNTNASSRLFATGVMVGFDAQFPKIYAMAQCSPDLSPAQCGLCLGAMVARWWQTFEPNTQGARSVGARCNMRVELYSFYNVPSMLQLQAEAVAPSPSPAPAPAGKPPAVPGTTGGKRRNGAGKVLAIVMPIVAAILAVTVVGFCFWRRRRPEKTPPPGPLRSASRSEDFESIESLFLDLSTLRIATDNFSENNKLGEGGFGVVYKGSLPHGEEIAVKRLSQSSVQGMGELKNELVLVAKLQHKNLVRLVGVCLEEHERMLVYEYMPNRSLDTILFDAEKSSLLDWGRRLKIINGVARGMQYLHEDSQLKIVHRDLKASNVLLDSDYNPKISDFGLARLFGGDQTQDVTNRVVGTYGYMAPEYAMRGHYSVKSDVFSFGVLVLEIVTGRRNSGSYYSEQSGDLLSIIWEHWTMGTIMEMVDRSMGERAAGGEIARCIHVGLLCVQENPASRPAMSAVNVMLSSGTVSLKAPSRPAFYIRKGGGDDGGGTGSYSGSFVGTLPSSGRSAPMSPNEVSITELEPR</sequence>
<feature type="signal peptide" evidence="19">
    <location>
        <begin position="1"/>
        <end position="32"/>
    </location>
</feature>
<dbReference type="FunFam" id="3.30.430.20:FF:000004">
    <property type="entry name" value="Receptor-like serine-threonine protein kinase"/>
    <property type="match status" value="1"/>
</dbReference>
<feature type="region of interest" description="Disordered" evidence="17">
    <location>
        <begin position="843"/>
        <end position="863"/>
    </location>
</feature>
<keyword evidence="14" id="KW-1015">Disulfide bond</keyword>
<dbReference type="CDD" id="cd14066">
    <property type="entry name" value="STKc_IRAK"/>
    <property type="match status" value="1"/>
</dbReference>
<evidence type="ECO:0000256" key="8">
    <source>
        <dbReference type="ARBA" id="ARBA00022741"/>
    </source>
</evidence>
<dbReference type="Pfam" id="PF01657">
    <property type="entry name" value="Stress-antifung"/>
    <property type="match status" value="2"/>
</dbReference>
<organism evidence="23">
    <name type="scientific">Oryza meridionalis</name>
    <dbReference type="NCBI Taxonomy" id="40149"/>
    <lineage>
        <taxon>Eukaryota</taxon>
        <taxon>Viridiplantae</taxon>
        <taxon>Streptophyta</taxon>
        <taxon>Embryophyta</taxon>
        <taxon>Tracheophyta</taxon>
        <taxon>Spermatophyta</taxon>
        <taxon>Magnoliopsida</taxon>
        <taxon>Liliopsida</taxon>
        <taxon>Poales</taxon>
        <taxon>Poaceae</taxon>
        <taxon>BOP clade</taxon>
        <taxon>Oryzoideae</taxon>
        <taxon>Oryzeae</taxon>
        <taxon>Oryzinae</taxon>
        <taxon>Oryza</taxon>
    </lineage>
</organism>
<keyword evidence="4" id="KW-0808">Transferase</keyword>
<dbReference type="SMART" id="SM00220">
    <property type="entry name" value="S_TKc"/>
    <property type="match status" value="1"/>
</dbReference>
<dbReference type="InterPro" id="IPR017441">
    <property type="entry name" value="Protein_kinase_ATP_BS"/>
</dbReference>
<dbReference type="Pfam" id="PF01344">
    <property type="entry name" value="Kelch_1"/>
    <property type="match status" value="4"/>
</dbReference>
<keyword evidence="10" id="KW-0611">Plant defense</keyword>
<evidence type="ECO:0000256" key="17">
    <source>
        <dbReference type="SAM" id="MobiDB-lite"/>
    </source>
</evidence>
<feature type="region of interest" description="Disordered" evidence="17">
    <location>
        <begin position="315"/>
        <end position="365"/>
    </location>
</feature>
<feature type="domain" description="DCD" evidence="21">
    <location>
        <begin position="105"/>
        <end position="247"/>
    </location>
</feature>
<evidence type="ECO:0000256" key="19">
    <source>
        <dbReference type="SAM" id="SignalP"/>
    </source>
</evidence>
<evidence type="ECO:0000256" key="3">
    <source>
        <dbReference type="ARBA" id="ARBA00022553"/>
    </source>
</evidence>
<feature type="domain" description="Gnk2-homologous" evidence="22">
    <location>
        <begin position="1111"/>
        <end position="1215"/>
    </location>
</feature>
<dbReference type="Gene3D" id="2.120.10.80">
    <property type="entry name" value="Kelch-type beta propeller"/>
    <property type="match status" value="1"/>
</dbReference>
<evidence type="ECO:0000256" key="11">
    <source>
        <dbReference type="ARBA" id="ARBA00022840"/>
    </source>
</evidence>
<keyword evidence="6 19" id="KW-0732">Signal</keyword>
<dbReference type="PROSITE" id="PS00108">
    <property type="entry name" value="PROTEIN_KINASE_ST"/>
    <property type="match status" value="1"/>
</dbReference>
<evidence type="ECO:0000256" key="18">
    <source>
        <dbReference type="SAM" id="Phobius"/>
    </source>
</evidence>
<dbReference type="GO" id="GO:0042742">
    <property type="term" value="P:defense response to bacterium"/>
    <property type="evidence" value="ECO:0007669"/>
    <property type="project" value="UniProtKB-ARBA"/>
</dbReference>
<dbReference type="FunFam" id="3.30.200.20:FF:000142">
    <property type="entry name" value="Cysteine-rich receptor-like protein kinase 10"/>
    <property type="match status" value="1"/>
</dbReference>
<keyword evidence="11 16" id="KW-0067">ATP-binding</keyword>
<dbReference type="Gramene" id="OMERI07G14390.1">
    <property type="protein sequence ID" value="OMERI07G14390.1"/>
    <property type="gene ID" value="OMERI07G14390"/>
</dbReference>
<dbReference type="InterPro" id="IPR000719">
    <property type="entry name" value="Prot_kinase_dom"/>
</dbReference>
<evidence type="ECO:0008006" key="25">
    <source>
        <dbReference type="Google" id="ProtNLM"/>
    </source>
</evidence>
<dbReference type="Proteomes" id="UP000008021">
    <property type="component" value="Chromosome 7"/>
</dbReference>
<dbReference type="FunFam" id="3.30.430.20:FF:000002">
    <property type="entry name" value="Cysteine-rich receptor-like protein kinase 10"/>
    <property type="match status" value="1"/>
</dbReference>
<evidence type="ECO:0000256" key="12">
    <source>
        <dbReference type="ARBA" id="ARBA00022989"/>
    </source>
</evidence>
<dbReference type="EnsemblPlants" id="OMERI07G14390.1">
    <property type="protein sequence ID" value="OMERI07G14390.1"/>
    <property type="gene ID" value="OMERI07G14390"/>
</dbReference>
<dbReference type="PROSITE" id="PS51473">
    <property type="entry name" value="GNK2"/>
    <property type="match status" value="2"/>
</dbReference>
<feature type="region of interest" description="Disordered" evidence="17">
    <location>
        <begin position="1349"/>
        <end position="1372"/>
    </location>
</feature>
<dbReference type="GO" id="GO:0034976">
    <property type="term" value="P:response to endoplasmic reticulum stress"/>
    <property type="evidence" value="ECO:0007669"/>
    <property type="project" value="InterPro"/>
</dbReference>
<dbReference type="Gene3D" id="1.10.510.10">
    <property type="entry name" value="Transferase(Phosphotransferase) domain 1"/>
    <property type="match status" value="1"/>
</dbReference>
<dbReference type="SMART" id="SM00767">
    <property type="entry name" value="DCD"/>
    <property type="match status" value="1"/>
</dbReference>
<protein>
    <recommendedName>
        <fullName evidence="25">Protein kinase domain-containing protein</fullName>
    </recommendedName>
</protein>
<keyword evidence="8 16" id="KW-0547">Nucleotide-binding</keyword>
<dbReference type="CDD" id="cd23509">
    <property type="entry name" value="Gnk2-like"/>
    <property type="match status" value="2"/>
</dbReference>
<evidence type="ECO:0000256" key="7">
    <source>
        <dbReference type="ARBA" id="ARBA00022737"/>
    </source>
</evidence>
<dbReference type="SMART" id="SM00612">
    <property type="entry name" value="Kelch"/>
    <property type="match status" value="5"/>
</dbReference>
<reference evidence="23" key="2">
    <citation type="submission" date="2018-05" db="EMBL/GenBank/DDBJ databases">
        <title>OmerRS3 (Oryza meridionalis Reference Sequence Version 3).</title>
        <authorList>
            <person name="Zhang J."/>
            <person name="Kudrna D."/>
            <person name="Lee S."/>
            <person name="Talag J."/>
            <person name="Welchert J."/>
            <person name="Wing R.A."/>
        </authorList>
    </citation>
    <scope>NUCLEOTIDE SEQUENCE [LARGE SCALE GENOMIC DNA]</scope>
    <source>
        <strain evidence="23">cv. OR44</strain>
    </source>
</reference>
<feature type="compositionally biased region" description="Pro residues" evidence="17">
    <location>
        <begin position="1351"/>
        <end position="1365"/>
    </location>
</feature>
<evidence type="ECO:0000256" key="2">
    <source>
        <dbReference type="ARBA" id="ARBA00022527"/>
    </source>
</evidence>
<comment type="subcellular location">
    <subcellularLocation>
        <location evidence="1">Membrane</location>
        <topology evidence="1">Single-pass membrane protein</topology>
    </subcellularLocation>
</comment>
<keyword evidence="13 18" id="KW-0472">Membrane</keyword>
<accession>A0A0E0ECM3</accession>
<evidence type="ECO:0000256" key="9">
    <source>
        <dbReference type="ARBA" id="ARBA00022777"/>
    </source>
</evidence>
<evidence type="ECO:0000313" key="23">
    <source>
        <dbReference type="EnsemblPlants" id="OMERI07G14390.1"/>
    </source>
</evidence>
<dbReference type="FunFam" id="1.10.510.10:FF:000129">
    <property type="entry name" value="cysteine-rich receptor-like protein kinase 10"/>
    <property type="match status" value="1"/>
</dbReference>
<dbReference type="PROSITE" id="PS50011">
    <property type="entry name" value="PROTEIN_KINASE_DOM"/>
    <property type="match status" value="1"/>
</dbReference>
<dbReference type="GO" id="GO:0016020">
    <property type="term" value="C:membrane"/>
    <property type="evidence" value="ECO:0007669"/>
    <property type="project" value="UniProtKB-SubCell"/>
</dbReference>
<evidence type="ECO:0000256" key="1">
    <source>
        <dbReference type="ARBA" id="ARBA00004167"/>
    </source>
</evidence>
<dbReference type="InterPro" id="IPR038408">
    <property type="entry name" value="GNK2_sf"/>
</dbReference>
<evidence type="ECO:0000259" key="21">
    <source>
        <dbReference type="PROSITE" id="PS51222"/>
    </source>
</evidence>
<evidence type="ECO:0000256" key="15">
    <source>
        <dbReference type="ARBA" id="ARBA00023180"/>
    </source>
</evidence>
<dbReference type="InterPro" id="IPR011009">
    <property type="entry name" value="Kinase-like_dom_sf"/>
</dbReference>
<keyword evidence="2" id="KW-0723">Serine/threonine-protein kinase</keyword>
<evidence type="ECO:0000256" key="16">
    <source>
        <dbReference type="PROSITE-ProRule" id="PRU10141"/>
    </source>
</evidence>
<keyword evidence="7" id="KW-0677">Repeat</keyword>
<evidence type="ECO:0000256" key="5">
    <source>
        <dbReference type="ARBA" id="ARBA00022692"/>
    </source>
</evidence>
<evidence type="ECO:0000256" key="4">
    <source>
        <dbReference type="ARBA" id="ARBA00022679"/>
    </source>
</evidence>
<dbReference type="Pfam" id="PF10539">
    <property type="entry name" value="Dev_Cell_Death"/>
    <property type="match status" value="1"/>
</dbReference>
<dbReference type="Gene3D" id="3.30.430.20">
    <property type="entry name" value="Gnk2 domain, C-X8-C-X2-C motif"/>
    <property type="match status" value="2"/>
</dbReference>
<evidence type="ECO:0000256" key="13">
    <source>
        <dbReference type="ARBA" id="ARBA00023136"/>
    </source>
</evidence>
<dbReference type="eggNOG" id="KOG1072">
    <property type="taxonomic scope" value="Eukaryota"/>
</dbReference>